<sequence length="154" mass="17435">MSKLRRQAPPGLILPVSNPSFPIALRRRENLDLDGNYIFHRPNIQSHPNSSKNGQFPVFRPPGGTPISRLPHALVPSIPISNPEEINEPLTMNLLRNNRQIYDEAIGELHRNNKSKLRYQYHQSVTAELAGFGTFAIANIRKLHAKPSCSRKEE</sequence>
<dbReference type="Proteomes" id="UP000250266">
    <property type="component" value="Unassembled WGS sequence"/>
</dbReference>
<protein>
    <submittedName>
        <fullName evidence="1">Uncharacterized protein</fullName>
    </submittedName>
</protein>
<accession>A0A8E2JEJ3</accession>
<reference evidence="1 2" key="1">
    <citation type="journal article" date="2016" name="Nat. Commun.">
        <title>Ectomycorrhizal ecology is imprinted in the genome of the dominant symbiotic fungus Cenococcum geophilum.</title>
        <authorList>
            <consortium name="DOE Joint Genome Institute"/>
            <person name="Peter M."/>
            <person name="Kohler A."/>
            <person name="Ohm R.A."/>
            <person name="Kuo A."/>
            <person name="Krutzmann J."/>
            <person name="Morin E."/>
            <person name="Arend M."/>
            <person name="Barry K.W."/>
            <person name="Binder M."/>
            <person name="Choi C."/>
            <person name="Clum A."/>
            <person name="Copeland A."/>
            <person name="Grisel N."/>
            <person name="Haridas S."/>
            <person name="Kipfer T."/>
            <person name="LaButti K."/>
            <person name="Lindquist E."/>
            <person name="Lipzen A."/>
            <person name="Maire R."/>
            <person name="Meier B."/>
            <person name="Mihaltcheva S."/>
            <person name="Molinier V."/>
            <person name="Murat C."/>
            <person name="Poggeler S."/>
            <person name="Quandt C.A."/>
            <person name="Sperisen C."/>
            <person name="Tritt A."/>
            <person name="Tisserant E."/>
            <person name="Crous P.W."/>
            <person name="Henrissat B."/>
            <person name="Nehls U."/>
            <person name="Egli S."/>
            <person name="Spatafora J.W."/>
            <person name="Grigoriev I.V."/>
            <person name="Martin F.M."/>
        </authorList>
    </citation>
    <scope>NUCLEOTIDE SEQUENCE [LARGE SCALE GENOMIC DNA]</scope>
    <source>
        <strain evidence="1 2">CBS 459.81</strain>
    </source>
</reference>
<evidence type="ECO:0000313" key="2">
    <source>
        <dbReference type="Proteomes" id="UP000250266"/>
    </source>
</evidence>
<organism evidence="1 2">
    <name type="scientific">Lepidopterella palustris CBS 459.81</name>
    <dbReference type="NCBI Taxonomy" id="1314670"/>
    <lineage>
        <taxon>Eukaryota</taxon>
        <taxon>Fungi</taxon>
        <taxon>Dikarya</taxon>
        <taxon>Ascomycota</taxon>
        <taxon>Pezizomycotina</taxon>
        <taxon>Dothideomycetes</taxon>
        <taxon>Pleosporomycetidae</taxon>
        <taxon>Mytilinidiales</taxon>
        <taxon>Argynnaceae</taxon>
        <taxon>Lepidopterella</taxon>
    </lineage>
</organism>
<gene>
    <name evidence="1" type="ORF">K432DRAFT_426382</name>
</gene>
<dbReference type="EMBL" id="KV744996">
    <property type="protein sequence ID" value="OCK79619.1"/>
    <property type="molecule type" value="Genomic_DNA"/>
</dbReference>
<evidence type="ECO:0000313" key="1">
    <source>
        <dbReference type="EMBL" id="OCK79619.1"/>
    </source>
</evidence>
<name>A0A8E2JEJ3_9PEZI</name>
<proteinExistence type="predicted"/>
<keyword evidence="2" id="KW-1185">Reference proteome</keyword>
<dbReference type="AlphaFoldDB" id="A0A8E2JEJ3"/>